<dbReference type="RefSeq" id="WP_302709993.1">
    <property type="nucleotide sequence ID" value="NZ_JAULSC010000026.1"/>
</dbReference>
<proteinExistence type="predicted"/>
<feature type="domain" description="PaaD zinc beta ribbon" evidence="2">
    <location>
        <begin position="133"/>
        <end position="179"/>
    </location>
</feature>
<comment type="caution">
    <text evidence="3">The sequence shown here is derived from an EMBL/GenBank/DDBJ whole genome shotgun (WGS) entry which is preliminary data.</text>
</comment>
<organism evidence="3 4">
    <name type="scientific">Nocardioides cremeus</name>
    <dbReference type="NCBI Taxonomy" id="3058044"/>
    <lineage>
        <taxon>Bacteria</taxon>
        <taxon>Bacillati</taxon>
        <taxon>Actinomycetota</taxon>
        <taxon>Actinomycetes</taxon>
        <taxon>Propionibacteriales</taxon>
        <taxon>Nocardioidaceae</taxon>
        <taxon>Nocardioides</taxon>
    </lineage>
</organism>
<evidence type="ECO:0000259" key="1">
    <source>
        <dbReference type="Pfam" id="PF01883"/>
    </source>
</evidence>
<dbReference type="InterPro" id="IPR052339">
    <property type="entry name" value="Fe-S_Maturation_MIP18"/>
</dbReference>
<dbReference type="Gene3D" id="3.30.300.130">
    <property type="entry name" value="Fe-S cluster assembly (FSCA)"/>
    <property type="match status" value="1"/>
</dbReference>
<sequence length="181" mass="19234">MSTAERTRGPGVAEAEAVAAGVTDPEMPMLTLLDLGVLREVVVEEHPAGTAGTVVTVALTPTYSGCPAMATMRDDLVRALTEAGFDEVRVQVRLSPPWTSDWITPRGRAALREHRISPPAAVEARPAGPVPLRLGATRRELACPRCGSDGPELTSEYGPTACTALYRCTACGEPFEHVKEI</sequence>
<dbReference type="NCBIfam" id="TIGR02159">
    <property type="entry name" value="PA_CoA_Oxy4"/>
    <property type="match status" value="1"/>
</dbReference>
<keyword evidence="4" id="KW-1185">Reference proteome</keyword>
<dbReference type="EMBL" id="JAULSC010000026">
    <property type="protein sequence ID" value="MDO3397761.1"/>
    <property type="molecule type" value="Genomic_DNA"/>
</dbReference>
<dbReference type="SUPFAM" id="SSF117916">
    <property type="entry name" value="Fe-S cluster assembly (FSCA) domain-like"/>
    <property type="match status" value="1"/>
</dbReference>
<gene>
    <name evidence="3" type="primary">paaD</name>
    <name evidence="3" type="ORF">QWJ41_18680</name>
</gene>
<dbReference type="InterPro" id="IPR034904">
    <property type="entry name" value="FSCA_dom_sf"/>
</dbReference>
<dbReference type="Pfam" id="PF01883">
    <property type="entry name" value="FeS_assembly_P"/>
    <property type="match status" value="1"/>
</dbReference>
<dbReference type="Pfam" id="PF23451">
    <property type="entry name" value="Zn_ribbon_PaaD"/>
    <property type="match status" value="1"/>
</dbReference>
<name>A0ABT8TUX4_9ACTN</name>
<dbReference type="PANTHER" id="PTHR42831">
    <property type="entry name" value="FE-S PROTEIN MATURATION AUXILIARY FACTOR YITW"/>
    <property type="match status" value="1"/>
</dbReference>
<protein>
    <submittedName>
        <fullName evidence="3">1,2-phenylacetyl-CoA epoxidase subunit PaaD</fullName>
    </submittedName>
</protein>
<dbReference type="Proteomes" id="UP001168363">
    <property type="component" value="Unassembled WGS sequence"/>
</dbReference>
<dbReference type="InterPro" id="IPR002744">
    <property type="entry name" value="MIP18-like"/>
</dbReference>
<evidence type="ECO:0000259" key="2">
    <source>
        <dbReference type="Pfam" id="PF23451"/>
    </source>
</evidence>
<dbReference type="InterPro" id="IPR011883">
    <property type="entry name" value="PaaD-like"/>
</dbReference>
<feature type="domain" description="MIP18 family-like" evidence="1">
    <location>
        <begin position="20"/>
        <end position="91"/>
    </location>
</feature>
<dbReference type="PANTHER" id="PTHR42831:SF3">
    <property type="entry name" value="1,2-PHENYLACETYL-COA EPOXIDASE, SUBUNIT D-RELATED"/>
    <property type="match status" value="1"/>
</dbReference>
<dbReference type="InterPro" id="IPR056572">
    <property type="entry name" value="Zn_ribbon_PaaD"/>
</dbReference>
<evidence type="ECO:0000313" key="3">
    <source>
        <dbReference type="EMBL" id="MDO3397761.1"/>
    </source>
</evidence>
<evidence type="ECO:0000313" key="4">
    <source>
        <dbReference type="Proteomes" id="UP001168363"/>
    </source>
</evidence>
<accession>A0ABT8TUX4</accession>
<reference evidence="3" key="1">
    <citation type="submission" date="2023-06" db="EMBL/GenBank/DDBJ databases">
        <title>Genome sequence of Nocardioides sp. SOB44.</title>
        <authorList>
            <person name="Zhang G."/>
        </authorList>
    </citation>
    <scope>NUCLEOTIDE SEQUENCE</scope>
    <source>
        <strain evidence="3">SOB44</strain>
    </source>
</reference>